<sequence length="212" mass="22598">MSIDPPESLAISEARLLHRVHRVATSLLADAAQRDTVPSAALAELRDFLVAGLLHYHESEENMLWPQLITAAPAGGTGLIELSAEHDDLEAALDTLDAVALRGGEDRTELVMAATVVRDLVDTHLEHGETLLFPALAAHVSDAAWTEFSRSVIASAPPVGAHLGLGFFEQAGTPAELAVITANLPQSALQLIPAMRERARATLNSLQANDQR</sequence>
<proteinExistence type="predicted"/>
<accession>A0A7G1NV94</accession>
<feature type="domain" description="Hemerythrin-like" evidence="1">
    <location>
        <begin position="15"/>
        <end position="136"/>
    </location>
</feature>
<gene>
    <name evidence="2" type="ORF">GCM10017557_04230</name>
</gene>
<dbReference type="KEGG" id="sgm:GCM10017557_04230"/>
<evidence type="ECO:0000313" key="2">
    <source>
        <dbReference type="EMBL" id="BCL25564.1"/>
    </source>
</evidence>
<protein>
    <recommendedName>
        <fullName evidence="1">Hemerythrin-like domain-containing protein</fullName>
    </recommendedName>
</protein>
<dbReference type="CDD" id="cd12108">
    <property type="entry name" value="Hr-like"/>
    <property type="match status" value="1"/>
</dbReference>
<evidence type="ECO:0000313" key="3">
    <source>
        <dbReference type="Proteomes" id="UP000516444"/>
    </source>
</evidence>
<dbReference type="Gene3D" id="1.20.120.520">
    <property type="entry name" value="nmb1532 protein domain like"/>
    <property type="match status" value="1"/>
</dbReference>
<reference evidence="2 3" key="1">
    <citation type="journal article" date="2014" name="Int. J. Syst. Evol. Microbiol.">
        <title>Complete genome sequence of Corynebacterium casei LMG S-19264T (=DSM 44701T), isolated from a smear-ripened cheese.</title>
        <authorList>
            <consortium name="US DOE Joint Genome Institute (JGI-PGF)"/>
            <person name="Walter F."/>
            <person name="Albersmeier A."/>
            <person name="Kalinowski J."/>
            <person name="Ruckert C."/>
        </authorList>
    </citation>
    <scope>NUCLEOTIDE SEQUENCE [LARGE SCALE GENOMIC DNA]</scope>
    <source>
        <strain evidence="2 3">JCM 4677</strain>
    </source>
</reference>
<dbReference type="InterPro" id="IPR012312">
    <property type="entry name" value="Hemerythrin-like"/>
</dbReference>
<dbReference type="EMBL" id="AP023440">
    <property type="protein sequence ID" value="BCL25564.1"/>
    <property type="molecule type" value="Genomic_DNA"/>
</dbReference>
<dbReference type="RefSeq" id="WP_190849201.1">
    <property type="nucleotide sequence ID" value="NZ_AP023440.1"/>
</dbReference>
<dbReference type="Pfam" id="PF01814">
    <property type="entry name" value="Hemerythrin"/>
    <property type="match status" value="1"/>
</dbReference>
<evidence type="ECO:0000259" key="1">
    <source>
        <dbReference type="Pfam" id="PF01814"/>
    </source>
</evidence>
<dbReference type="AlphaFoldDB" id="A0A7G1NV94"/>
<dbReference type="Proteomes" id="UP000516444">
    <property type="component" value="Chromosome"/>
</dbReference>
<name>A0A7G1NV94_9ACTN</name>
<keyword evidence="3" id="KW-1185">Reference proteome</keyword>
<organism evidence="2 3">
    <name type="scientific">Streptomyces aurantiacus</name>
    <dbReference type="NCBI Taxonomy" id="47760"/>
    <lineage>
        <taxon>Bacteria</taxon>
        <taxon>Bacillati</taxon>
        <taxon>Actinomycetota</taxon>
        <taxon>Actinomycetes</taxon>
        <taxon>Kitasatosporales</taxon>
        <taxon>Streptomycetaceae</taxon>
        <taxon>Streptomyces</taxon>
        <taxon>Streptomyces aurantiacus group</taxon>
    </lineage>
</organism>